<dbReference type="Pfam" id="PF20229">
    <property type="entry name" value="ChrB_N"/>
    <property type="match status" value="1"/>
</dbReference>
<feature type="domain" description="ChrB C-terminal" evidence="1">
    <location>
        <begin position="186"/>
        <end position="316"/>
    </location>
</feature>
<dbReference type="EMBL" id="CADILE010000010">
    <property type="protein sequence ID" value="CAB3885918.1"/>
    <property type="molecule type" value="Genomic_DNA"/>
</dbReference>
<evidence type="ECO:0000313" key="3">
    <source>
        <dbReference type="EMBL" id="CAB3885918.1"/>
    </source>
</evidence>
<organism evidence="3 4">
    <name type="scientific">Achromobacter ruhlandii</name>
    <dbReference type="NCBI Taxonomy" id="72557"/>
    <lineage>
        <taxon>Bacteria</taxon>
        <taxon>Pseudomonadati</taxon>
        <taxon>Pseudomonadota</taxon>
        <taxon>Betaproteobacteria</taxon>
        <taxon>Burkholderiales</taxon>
        <taxon>Alcaligenaceae</taxon>
        <taxon>Achromobacter</taxon>
    </lineage>
</organism>
<sequence>MNAPHTPAWLLLIVSLPTDSATARMRIWRAVKALGCAALRDGAYLLPAHAEQAFQLSDLAAEARDEGGQAWLLKVQPKDAEESEAFVSRFDRTQDYESWLAELSEGRATLPALQPAELNRLARRHERSFQALRRMDFFPNEASLRAQAQWRDFAHAIESLLSPSEPRAVDASIARRDPTRYQGRLWATRRHLWVDRVASAWLIQRFIDPAARFLWLETPSDCPHDALGFDFDGATFTHVGDRVSFEVLLASFGLDGNRGLARLGALVHALDVGGTPVPEAAGFEAMLAGARKRIQDDDDALLAEIGAVLDSLYAHFATGHKT</sequence>
<dbReference type="InterPro" id="IPR018634">
    <property type="entry name" value="ChrB_C"/>
</dbReference>
<name>A0A2M9GXW5_9BURK</name>
<protein>
    <submittedName>
        <fullName evidence="3">Protein ChrB</fullName>
    </submittedName>
</protein>
<accession>A0A2M9GXW5</accession>
<dbReference type="AlphaFoldDB" id="A0A2M9GXW5"/>
<feature type="domain" description="ChrB N-terminal" evidence="2">
    <location>
        <begin position="24"/>
        <end position="104"/>
    </location>
</feature>
<evidence type="ECO:0000259" key="1">
    <source>
        <dbReference type="Pfam" id="PF09828"/>
    </source>
</evidence>
<evidence type="ECO:0000259" key="2">
    <source>
        <dbReference type="Pfam" id="PF20229"/>
    </source>
</evidence>
<evidence type="ECO:0000313" key="4">
    <source>
        <dbReference type="Proteomes" id="UP000494122"/>
    </source>
</evidence>
<gene>
    <name evidence="3" type="primary">chrB1</name>
    <name evidence="3" type="ORF">LMG3328_03534</name>
</gene>
<dbReference type="Proteomes" id="UP000494122">
    <property type="component" value="Unassembled WGS sequence"/>
</dbReference>
<dbReference type="Pfam" id="PF09828">
    <property type="entry name" value="ChrB_C"/>
    <property type="match status" value="1"/>
</dbReference>
<proteinExistence type="predicted"/>
<reference evidence="3 4" key="1">
    <citation type="submission" date="2020-04" db="EMBL/GenBank/DDBJ databases">
        <authorList>
            <person name="De Canck E."/>
        </authorList>
    </citation>
    <scope>NUCLEOTIDE SEQUENCE [LARGE SCALE GENOMIC DNA]</scope>
    <source>
        <strain evidence="3 4">LMG 3328</strain>
    </source>
</reference>
<dbReference type="InterPro" id="IPR046858">
    <property type="entry name" value="ChrB_N"/>
</dbReference>
<dbReference type="RefSeq" id="WP_100508243.1">
    <property type="nucleotide sequence ID" value="NZ_CADILE010000010.1"/>
</dbReference>